<keyword evidence="3" id="KW-1185">Reference proteome</keyword>
<feature type="compositionally biased region" description="Polar residues" evidence="1">
    <location>
        <begin position="1"/>
        <end position="21"/>
    </location>
</feature>
<dbReference type="EMBL" id="UYRW01006432">
    <property type="protein sequence ID" value="VDM94425.1"/>
    <property type="molecule type" value="Genomic_DNA"/>
</dbReference>
<evidence type="ECO:0000313" key="3">
    <source>
        <dbReference type="Proteomes" id="UP000271087"/>
    </source>
</evidence>
<dbReference type="AlphaFoldDB" id="A0A182ERD2"/>
<evidence type="ECO:0000313" key="4">
    <source>
        <dbReference type="WBParaSite" id="nOo.2.0.1.t10698-RA"/>
    </source>
</evidence>
<sequence length="72" mass="8274">MTSKSSSQEPIHSGHFMTSNPHSDELLPDEEVVVVEDDVVEHMQDDEQKDEDLRDLNVQVSFFYAYGLSLYI</sequence>
<organism evidence="4">
    <name type="scientific">Onchocerca ochengi</name>
    <name type="common">Filarial nematode worm</name>
    <dbReference type="NCBI Taxonomy" id="42157"/>
    <lineage>
        <taxon>Eukaryota</taxon>
        <taxon>Metazoa</taxon>
        <taxon>Ecdysozoa</taxon>
        <taxon>Nematoda</taxon>
        <taxon>Chromadorea</taxon>
        <taxon>Rhabditida</taxon>
        <taxon>Spirurina</taxon>
        <taxon>Spiruromorpha</taxon>
        <taxon>Filarioidea</taxon>
        <taxon>Onchocercidae</taxon>
        <taxon>Onchocerca</taxon>
    </lineage>
</organism>
<evidence type="ECO:0000313" key="2">
    <source>
        <dbReference type="EMBL" id="VDM94425.1"/>
    </source>
</evidence>
<feature type="region of interest" description="Disordered" evidence="1">
    <location>
        <begin position="1"/>
        <end position="28"/>
    </location>
</feature>
<proteinExistence type="predicted"/>
<protein>
    <submittedName>
        <fullName evidence="4">CTNNB1_binding domain-containing protein</fullName>
    </submittedName>
</protein>
<name>A0A182ERD2_ONCOC</name>
<reference evidence="4" key="1">
    <citation type="submission" date="2016-06" db="UniProtKB">
        <authorList>
            <consortium name="WormBaseParasite"/>
        </authorList>
    </citation>
    <scope>IDENTIFICATION</scope>
</reference>
<dbReference type="STRING" id="42157.A0A182ERD2"/>
<evidence type="ECO:0000256" key="1">
    <source>
        <dbReference type="SAM" id="MobiDB-lite"/>
    </source>
</evidence>
<dbReference type="WBParaSite" id="nOo.2.0.1.t10698-RA">
    <property type="protein sequence ID" value="nOo.2.0.1.t10698-RA"/>
    <property type="gene ID" value="nOo.2.0.1.g10698"/>
</dbReference>
<accession>A0A182ERD2</accession>
<reference evidence="2 3" key="2">
    <citation type="submission" date="2018-08" db="EMBL/GenBank/DDBJ databases">
        <authorList>
            <person name="Laetsch R D."/>
            <person name="Stevens L."/>
            <person name="Kumar S."/>
            <person name="Blaxter L. M."/>
        </authorList>
    </citation>
    <scope>NUCLEOTIDE SEQUENCE [LARGE SCALE GENOMIC DNA]</scope>
</reference>
<dbReference type="Proteomes" id="UP000271087">
    <property type="component" value="Unassembled WGS sequence"/>
</dbReference>
<gene>
    <name evidence="2" type="ORF">NOO_LOCUS10698</name>
</gene>